<comment type="caution">
    <text evidence="1">The sequence shown here is derived from an EMBL/GenBank/DDBJ whole genome shotgun (WGS) entry which is preliminary data.</text>
</comment>
<evidence type="ECO:0000313" key="2">
    <source>
        <dbReference type="Proteomes" id="UP001416858"/>
    </source>
</evidence>
<protein>
    <submittedName>
        <fullName evidence="1">Uncharacterized protein</fullName>
    </submittedName>
</protein>
<accession>A0ABP9VL75</accession>
<dbReference type="EMBL" id="BAABRO010000001">
    <property type="protein sequence ID" value="GAA5505345.1"/>
    <property type="molecule type" value="Genomic_DNA"/>
</dbReference>
<reference evidence="1 2" key="1">
    <citation type="submission" date="2024-02" db="EMBL/GenBank/DDBJ databases">
        <title>Rhodopirellula caenicola NBRC 110016.</title>
        <authorList>
            <person name="Ichikawa N."/>
            <person name="Katano-Makiyama Y."/>
            <person name="Hidaka K."/>
        </authorList>
    </citation>
    <scope>NUCLEOTIDE SEQUENCE [LARGE SCALE GENOMIC DNA]</scope>
    <source>
        <strain evidence="1 2">NBRC 110016</strain>
    </source>
</reference>
<gene>
    <name evidence="1" type="ORF">Rcae01_00789</name>
</gene>
<organism evidence="1 2">
    <name type="scientific">Novipirellula caenicola</name>
    <dbReference type="NCBI Taxonomy" id="1536901"/>
    <lineage>
        <taxon>Bacteria</taxon>
        <taxon>Pseudomonadati</taxon>
        <taxon>Planctomycetota</taxon>
        <taxon>Planctomycetia</taxon>
        <taxon>Pirellulales</taxon>
        <taxon>Pirellulaceae</taxon>
        <taxon>Novipirellula</taxon>
    </lineage>
</organism>
<sequence length="68" mass="7458">MKTKRLGLQRFGLQRWDRGLVEAGRVELGPLLRLLCGSLNLGVAELVDGLLFYSYDGLPSPSNAPLTD</sequence>
<proteinExistence type="predicted"/>
<evidence type="ECO:0000313" key="1">
    <source>
        <dbReference type="EMBL" id="GAA5505345.1"/>
    </source>
</evidence>
<name>A0ABP9VL75_9BACT</name>
<dbReference type="Proteomes" id="UP001416858">
    <property type="component" value="Unassembled WGS sequence"/>
</dbReference>
<keyword evidence="2" id="KW-1185">Reference proteome</keyword>
<dbReference type="RefSeq" id="WP_345682389.1">
    <property type="nucleotide sequence ID" value="NZ_BAABRO010000001.1"/>
</dbReference>